<evidence type="ECO:0000313" key="4">
    <source>
        <dbReference type="Proteomes" id="UP000033451"/>
    </source>
</evidence>
<keyword evidence="1 3" id="KW-0812">Transmembrane</keyword>
<keyword evidence="1" id="KW-0472">Membrane</keyword>
<feature type="transmembrane region" description="Helical" evidence="1">
    <location>
        <begin position="66"/>
        <end position="84"/>
    </location>
</feature>
<keyword evidence="1" id="KW-1133">Transmembrane helix</keyword>
<evidence type="ECO:0000256" key="1">
    <source>
        <dbReference type="SAM" id="Phobius"/>
    </source>
</evidence>
<evidence type="ECO:0000313" key="2">
    <source>
        <dbReference type="EMBL" id="HAN23458.1"/>
    </source>
</evidence>
<evidence type="ECO:0000313" key="3">
    <source>
        <dbReference type="EMBL" id="KJL36574.1"/>
    </source>
</evidence>
<dbReference type="EMBL" id="JYIY01000073">
    <property type="protein sequence ID" value="KJL36574.1"/>
    <property type="molecule type" value="Genomic_DNA"/>
</dbReference>
<evidence type="ECO:0000313" key="5">
    <source>
        <dbReference type="Proteomes" id="UP000257479"/>
    </source>
</evidence>
<name>A0A0F0LV65_9MICO</name>
<reference evidence="3 4" key="1">
    <citation type="submission" date="2015-02" db="EMBL/GenBank/DDBJ databases">
        <title>Draft genome sequences of ten Microbacterium spp. with emphasis on heavy metal contaminated environments.</title>
        <authorList>
            <person name="Corretto E."/>
        </authorList>
    </citation>
    <scope>NUCLEOTIDE SEQUENCE [LARGE SCALE GENOMIC DNA]</scope>
    <source>
        <strain evidence="3 4">DSM 18659</strain>
    </source>
</reference>
<proteinExistence type="predicted"/>
<reference evidence="2 5" key="2">
    <citation type="journal article" date="2018" name="Nat. Biotechnol.">
        <title>A standardized bacterial taxonomy based on genome phylogeny substantially revises the tree of life.</title>
        <authorList>
            <person name="Parks D.H."/>
            <person name="Chuvochina M."/>
            <person name="Waite D.W."/>
            <person name="Rinke C."/>
            <person name="Skarshewski A."/>
            <person name="Chaumeil P.A."/>
            <person name="Hugenholtz P."/>
        </authorList>
    </citation>
    <scope>NUCLEOTIDE SEQUENCE [LARGE SCALE GENOMIC DNA]</scope>
    <source>
        <strain evidence="2">UBA9152</strain>
    </source>
</reference>
<dbReference type="AlphaFoldDB" id="A0A0F0LV65"/>
<protein>
    <submittedName>
        <fullName evidence="2">Cobalt ABC transporter permease</fullName>
    </submittedName>
    <submittedName>
        <fullName evidence="3">Energy-coupling factor transporter transmembrane protein BioN</fullName>
    </submittedName>
</protein>
<organism evidence="3 4">
    <name type="scientific">Microbacterium ginsengisoli</name>
    <dbReference type="NCBI Taxonomy" id="400772"/>
    <lineage>
        <taxon>Bacteria</taxon>
        <taxon>Bacillati</taxon>
        <taxon>Actinomycetota</taxon>
        <taxon>Actinomycetes</taxon>
        <taxon>Micrococcales</taxon>
        <taxon>Microbacteriaceae</taxon>
        <taxon>Microbacterium</taxon>
    </lineage>
</organism>
<feature type="transmembrane region" description="Helical" evidence="1">
    <location>
        <begin position="96"/>
        <end position="117"/>
    </location>
</feature>
<feature type="transmembrane region" description="Helical" evidence="1">
    <location>
        <begin position="21"/>
        <end position="54"/>
    </location>
</feature>
<dbReference type="EMBL" id="DMNG01000043">
    <property type="protein sequence ID" value="HAN23458.1"/>
    <property type="molecule type" value="Genomic_DNA"/>
</dbReference>
<gene>
    <name evidence="3" type="primary">bioN</name>
    <name evidence="2" type="ORF">DCP95_02670</name>
    <name evidence="3" type="ORF">RR49_01587</name>
</gene>
<accession>A0A0F0LV65</accession>
<dbReference type="PATRIC" id="fig|400772.4.peg.1607"/>
<sequence length="198" mass="20819">MLSLYVDGDGLLHRARPGVKIVLVLVVVLAISLLPTAWWALAPAVLAPVALFLIGGLGMPQLGRQLWALRWLAVVSLIGQVIFLGIEPAVINTVRVLAAVAAASVLALTTRVTALLGALEVGLAPLRFVRIDPERTALLLVVTFATIPVLASLAGEVRETLRARGARATPRAFTVPYVVLALQHADRLGEALAARGVG</sequence>
<feature type="transmembrane region" description="Helical" evidence="1">
    <location>
        <begin position="137"/>
        <end position="157"/>
    </location>
</feature>
<dbReference type="OrthoDB" id="509049at2"/>
<comment type="caution">
    <text evidence="3">The sequence shown here is derived from an EMBL/GenBank/DDBJ whole genome shotgun (WGS) entry which is preliminary data.</text>
</comment>
<dbReference type="STRING" id="400772.RR49_01587"/>
<dbReference type="RefSeq" id="WP_045247512.1">
    <property type="nucleotide sequence ID" value="NZ_JBOFAV010000007.1"/>
</dbReference>
<dbReference type="Proteomes" id="UP000033451">
    <property type="component" value="Unassembled WGS sequence"/>
</dbReference>
<keyword evidence="4" id="KW-1185">Reference proteome</keyword>
<dbReference type="Proteomes" id="UP000257479">
    <property type="component" value="Unassembled WGS sequence"/>
</dbReference>